<dbReference type="InterPro" id="IPR019261">
    <property type="entry name" value="PARG_cat_microbial"/>
</dbReference>
<dbReference type="EMBL" id="BOMG01000007">
    <property type="protein sequence ID" value="GID51982.1"/>
    <property type="molecule type" value="Genomic_DNA"/>
</dbReference>
<accession>A0ABQ3X0D0</accession>
<dbReference type="PANTHER" id="PTHR35596">
    <property type="entry name" value="DUF2263 DOMAIN-CONTAINING PROTEIN"/>
    <property type="match status" value="1"/>
</dbReference>
<name>A0ABQ3X0D0_9ACTN</name>
<comment type="caution">
    <text evidence="2">The sequence shown here is derived from an EMBL/GenBank/DDBJ whole genome shotgun (WGS) entry which is preliminary data.</text>
</comment>
<reference evidence="2 3" key="1">
    <citation type="submission" date="2021-01" db="EMBL/GenBank/DDBJ databases">
        <title>Whole genome shotgun sequence of Actinoplanes couchii NBRC 106145.</title>
        <authorList>
            <person name="Komaki H."/>
            <person name="Tamura T."/>
        </authorList>
    </citation>
    <scope>NUCLEOTIDE SEQUENCE [LARGE SCALE GENOMIC DNA]</scope>
    <source>
        <strain evidence="2 3">NBRC 106145</strain>
    </source>
</reference>
<dbReference type="Pfam" id="PF10021">
    <property type="entry name" value="PARG_cat_microb"/>
    <property type="match status" value="1"/>
</dbReference>
<evidence type="ECO:0000313" key="2">
    <source>
        <dbReference type="EMBL" id="GID51982.1"/>
    </source>
</evidence>
<organism evidence="2 3">
    <name type="scientific">Actinoplanes couchii</name>
    <dbReference type="NCBI Taxonomy" id="403638"/>
    <lineage>
        <taxon>Bacteria</taxon>
        <taxon>Bacillati</taxon>
        <taxon>Actinomycetota</taxon>
        <taxon>Actinomycetes</taxon>
        <taxon>Micromonosporales</taxon>
        <taxon>Micromonosporaceae</taxon>
        <taxon>Actinoplanes</taxon>
    </lineage>
</organism>
<evidence type="ECO:0000313" key="3">
    <source>
        <dbReference type="Proteomes" id="UP000612282"/>
    </source>
</evidence>
<keyword evidence="3" id="KW-1185">Reference proteome</keyword>
<sequence length="288" mass="30277">MAHETVSIVERGWYEGPAGRVDISVQVAHVVTGTRLYLPDDSLPPPLLPAASASPPPSSSIAAWAAAASPGPGPVASDASAASRAVTVEITGESSLDAARRLGAGVACLNFASARNPGGGFLNGAQAQEESIARSSAIYPSLRAAGDFYAFHRADRGILYTDRVIYSPEVPVFRDDRGRLLPSAYPVSFLTAAAPNRAMIVRDQPHLLPQVSGALTARAERVLRVAASHGHRNLVLGAWGCGVFGNDPSEVAQAFAAALTAVPSFDRVVFAILDRRETIRDAFRATFH</sequence>
<dbReference type="NCBIfam" id="TIGR02452">
    <property type="entry name" value="TIGR02452 family protein"/>
    <property type="match status" value="1"/>
</dbReference>
<dbReference type="Proteomes" id="UP000612282">
    <property type="component" value="Unassembled WGS sequence"/>
</dbReference>
<proteinExistence type="predicted"/>
<protein>
    <submittedName>
        <fullName evidence="2">TIGR02452 family protein</fullName>
    </submittedName>
</protein>
<dbReference type="Gene3D" id="3.40.220.10">
    <property type="entry name" value="Leucine Aminopeptidase, subunit E, domain 1"/>
    <property type="match status" value="1"/>
</dbReference>
<dbReference type="InterPro" id="IPR043472">
    <property type="entry name" value="Macro_dom-like"/>
</dbReference>
<dbReference type="PANTHER" id="PTHR35596:SF1">
    <property type="entry name" value="MICROBIAL-TYPE PARG CATALYTIC DOMAIN-CONTAINING PROTEIN"/>
    <property type="match status" value="1"/>
</dbReference>
<feature type="domain" description="Microbial-type PARG catalytic" evidence="1">
    <location>
        <begin position="2"/>
        <end position="175"/>
    </location>
</feature>
<dbReference type="SUPFAM" id="SSF52949">
    <property type="entry name" value="Macro domain-like"/>
    <property type="match status" value="1"/>
</dbReference>
<gene>
    <name evidence="2" type="ORF">Aco03nite_003860</name>
</gene>
<evidence type="ECO:0000259" key="1">
    <source>
        <dbReference type="Pfam" id="PF10021"/>
    </source>
</evidence>
<dbReference type="PIRSF" id="PIRSF014899">
    <property type="entry name" value="UCP014899"/>
    <property type="match status" value="1"/>
</dbReference>
<dbReference type="InterPro" id="IPR012664">
    <property type="entry name" value="CHP02452"/>
</dbReference>